<protein>
    <submittedName>
        <fullName evidence="1">Uncharacterized protein</fullName>
    </submittedName>
</protein>
<dbReference type="EMBL" id="QYAZ01000001">
    <property type="protein sequence ID" value="KAB8124337.1"/>
    <property type="molecule type" value="Genomic_DNA"/>
</dbReference>
<reference evidence="1 2" key="1">
    <citation type="submission" date="2018-09" db="EMBL/GenBank/DDBJ databases">
        <title>Genome sequence and characterization of the bcs clusters for the production of nanocellulose from the low pH resistant strain Komagataeibacter medellinensis ID13488.</title>
        <authorList>
            <person name="Hernandez-Arriaga A.M."/>
            <person name="Del Cerro C."/>
            <person name="Urbina L."/>
            <person name="Eceiza A."/>
            <person name="Retegi A."/>
            <person name="Prieto M.A."/>
        </authorList>
    </citation>
    <scope>NUCLEOTIDE SEQUENCE [LARGE SCALE GENOMIC DNA]</scope>
    <source>
        <strain evidence="1 2">ID13488</strain>
    </source>
</reference>
<keyword evidence="2" id="KW-1185">Reference proteome</keyword>
<dbReference type="Proteomes" id="UP000427842">
    <property type="component" value="Unassembled WGS sequence"/>
</dbReference>
<sequence>MVGWYLHGREIDPPKKLHAAEQVIEFHVRDVETGALLVLTKDPNGLGVMFDHDRRVTFHEA</sequence>
<gene>
    <name evidence="1" type="ORF">D3W54_09215</name>
</gene>
<evidence type="ECO:0000313" key="1">
    <source>
        <dbReference type="EMBL" id="KAB8124337.1"/>
    </source>
</evidence>
<evidence type="ECO:0000313" key="2">
    <source>
        <dbReference type="Proteomes" id="UP000427842"/>
    </source>
</evidence>
<organism evidence="1 2">
    <name type="scientific">Komagataeibacter medellinensis</name>
    <dbReference type="NCBI Taxonomy" id="1177712"/>
    <lineage>
        <taxon>Bacteria</taxon>
        <taxon>Pseudomonadati</taxon>
        <taxon>Pseudomonadota</taxon>
        <taxon>Alphaproteobacteria</taxon>
        <taxon>Acetobacterales</taxon>
        <taxon>Acetobacteraceae</taxon>
        <taxon>Komagataeibacter</taxon>
    </lineage>
</organism>
<accession>A0ABQ6VVW1</accession>
<name>A0ABQ6VVW1_9PROT</name>
<comment type="caution">
    <text evidence="1">The sequence shown here is derived from an EMBL/GenBank/DDBJ whole genome shotgun (WGS) entry which is preliminary data.</text>
</comment>
<proteinExistence type="predicted"/>